<reference evidence="2 3" key="1">
    <citation type="submission" date="2016-10" db="EMBL/GenBank/DDBJ databases">
        <authorList>
            <person name="de Groot N.N."/>
        </authorList>
    </citation>
    <scope>NUCLEOTIDE SEQUENCE [LARGE SCALE GENOMIC DNA]</scope>
    <source>
        <strain evidence="2 3">DSM 44993</strain>
    </source>
</reference>
<feature type="transmembrane region" description="Helical" evidence="1">
    <location>
        <begin position="167"/>
        <end position="187"/>
    </location>
</feature>
<keyword evidence="3" id="KW-1185">Reference proteome</keyword>
<sequence length="221" mass="22324">MTTTTQTRQQGGPPLLVPALAFGVLTIASGALGASGTRPDSSAAEVLAYDLGHHGLLDLLALVVFGASIPLVIWSATAYRRLRKLGVTAPGAVIGLAGGVLASASLALSGLVTWTAAQTANPAVPALSRALTSLAFATGAAGFVVPLALLIAGIAVPALFLGLLPRWVSIAGLVIAAAAVLATFTLLTPALNPLIPVGRFGGLIWLVLVSVLLPRNRHQLR</sequence>
<keyword evidence="1" id="KW-0812">Transmembrane</keyword>
<organism evidence="2 3">
    <name type="scientific">Amycolatopsis saalfeldensis</name>
    <dbReference type="NCBI Taxonomy" id="394193"/>
    <lineage>
        <taxon>Bacteria</taxon>
        <taxon>Bacillati</taxon>
        <taxon>Actinomycetota</taxon>
        <taxon>Actinomycetes</taxon>
        <taxon>Pseudonocardiales</taxon>
        <taxon>Pseudonocardiaceae</taxon>
        <taxon>Amycolatopsis</taxon>
    </lineage>
</organism>
<dbReference type="AlphaFoldDB" id="A0A1H8XP92"/>
<keyword evidence="1" id="KW-1133">Transmembrane helix</keyword>
<dbReference type="RefSeq" id="WP_091618392.1">
    <property type="nucleotide sequence ID" value="NZ_FOEF01000008.1"/>
</dbReference>
<accession>A0A1H8XP92</accession>
<dbReference type="Proteomes" id="UP000198582">
    <property type="component" value="Unassembled WGS sequence"/>
</dbReference>
<protein>
    <recommendedName>
        <fullName evidence="4">DUF4386 domain-containing protein</fullName>
    </recommendedName>
</protein>
<proteinExistence type="predicted"/>
<dbReference type="OrthoDB" id="3476748at2"/>
<dbReference type="STRING" id="394193.SAMN04489732_108194"/>
<dbReference type="EMBL" id="FOEF01000008">
    <property type="protein sequence ID" value="SEP41636.1"/>
    <property type="molecule type" value="Genomic_DNA"/>
</dbReference>
<keyword evidence="1" id="KW-0472">Membrane</keyword>
<feature type="transmembrane region" description="Helical" evidence="1">
    <location>
        <begin position="134"/>
        <end position="160"/>
    </location>
</feature>
<evidence type="ECO:0000313" key="3">
    <source>
        <dbReference type="Proteomes" id="UP000198582"/>
    </source>
</evidence>
<evidence type="ECO:0000313" key="2">
    <source>
        <dbReference type="EMBL" id="SEP41636.1"/>
    </source>
</evidence>
<feature type="transmembrane region" description="Helical" evidence="1">
    <location>
        <begin position="91"/>
        <end position="114"/>
    </location>
</feature>
<name>A0A1H8XP92_9PSEU</name>
<evidence type="ECO:0000256" key="1">
    <source>
        <dbReference type="SAM" id="Phobius"/>
    </source>
</evidence>
<evidence type="ECO:0008006" key="4">
    <source>
        <dbReference type="Google" id="ProtNLM"/>
    </source>
</evidence>
<feature type="transmembrane region" description="Helical" evidence="1">
    <location>
        <begin position="193"/>
        <end position="213"/>
    </location>
</feature>
<feature type="transmembrane region" description="Helical" evidence="1">
    <location>
        <begin position="57"/>
        <end position="79"/>
    </location>
</feature>
<gene>
    <name evidence="2" type="ORF">SAMN04489732_108194</name>
</gene>